<accession>A0ABP5QEH3</accession>
<keyword evidence="2" id="KW-0812">Transmembrane</keyword>
<comment type="caution">
    <text evidence="3">The sequence shown here is derived from an EMBL/GenBank/DDBJ whole genome shotgun (WGS) entry which is preliminary data.</text>
</comment>
<feature type="transmembrane region" description="Helical" evidence="2">
    <location>
        <begin position="30"/>
        <end position="54"/>
    </location>
</feature>
<keyword evidence="2" id="KW-1133">Transmembrane helix</keyword>
<proteinExistence type="predicted"/>
<feature type="compositionally biased region" description="Basic and acidic residues" evidence="1">
    <location>
        <begin position="1"/>
        <end position="17"/>
    </location>
</feature>
<feature type="region of interest" description="Disordered" evidence="1">
    <location>
        <begin position="1"/>
        <end position="21"/>
    </location>
</feature>
<organism evidence="3 4">
    <name type="scientific">Herbiconiux moechotypicola</name>
    <dbReference type="NCBI Taxonomy" id="637393"/>
    <lineage>
        <taxon>Bacteria</taxon>
        <taxon>Bacillati</taxon>
        <taxon>Actinomycetota</taxon>
        <taxon>Actinomycetes</taxon>
        <taxon>Micrococcales</taxon>
        <taxon>Microbacteriaceae</taxon>
        <taxon>Herbiconiux</taxon>
    </lineage>
</organism>
<reference evidence="4" key="1">
    <citation type="journal article" date="2019" name="Int. J. Syst. Evol. Microbiol.">
        <title>The Global Catalogue of Microorganisms (GCM) 10K type strain sequencing project: providing services to taxonomists for standard genome sequencing and annotation.</title>
        <authorList>
            <consortium name="The Broad Institute Genomics Platform"/>
            <consortium name="The Broad Institute Genome Sequencing Center for Infectious Disease"/>
            <person name="Wu L."/>
            <person name="Ma J."/>
        </authorList>
    </citation>
    <scope>NUCLEOTIDE SEQUENCE [LARGE SCALE GENOMIC DNA]</scope>
    <source>
        <strain evidence="4">JCM 16117</strain>
    </source>
</reference>
<evidence type="ECO:0000256" key="1">
    <source>
        <dbReference type="SAM" id="MobiDB-lite"/>
    </source>
</evidence>
<evidence type="ECO:0000313" key="4">
    <source>
        <dbReference type="Proteomes" id="UP001500929"/>
    </source>
</evidence>
<dbReference type="RefSeq" id="WP_259479292.1">
    <property type="nucleotide sequence ID" value="NZ_BAAAQY010000004.1"/>
</dbReference>
<keyword evidence="2" id="KW-0472">Membrane</keyword>
<gene>
    <name evidence="3" type="ORF">GCM10009851_18150</name>
</gene>
<sequence length="57" mass="5890">MSDDEKPKSGKAPRDPSDPGFWRRPLPSGAVWAIIGVAAAVVVAGIIVSLSLGVSLF</sequence>
<evidence type="ECO:0000313" key="3">
    <source>
        <dbReference type="EMBL" id="GAA2233483.1"/>
    </source>
</evidence>
<protein>
    <submittedName>
        <fullName evidence="3">Uncharacterized protein</fullName>
    </submittedName>
</protein>
<name>A0ABP5QEH3_9MICO</name>
<dbReference type="EMBL" id="BAAAQY010000004">
    <property type="protein sequence ID" value="GAA2233483.1"/>
    <property type="molecule type" value="Genomic_DNA"/>
</dbReference>
<evidence type="ECO:0000256" key="2">
    <source>
        <dbReference type="SAM" id="Phobius"/>
    </source>
</evidence>
<dbReference type="Proteomes" id="UP001500929">
    <property type="component" value="Unassembled WGS sequence"/>
</dbReference>
<keyword evidence="4" id="KW-1185">Reference proteome</keyword>